<dbReference type="GO" id="GO:0015074">
    <property type="term" value="P:DNA integration"/>
    <property type="evidence" value="ECO:0007669"/>
    <property type="project" value="InterPro"/>
</dbReference>
<evidence type="ECO:0000256" key="1">
    <source>
        <dbReference type="ARBA" id="ARBA00023125"/>
    </source>
</evidence>
<evidence type="ECO:0008006" key="5">
    <source>
        <dbReference type="Google" id="ProtNLM"/>
    </source>
</evidence>
<evidence type="ECO:0000313" key="4">
    <source>
        <dbReference type="Proteomes" id="UP000031166"/>
    </source>
</evidence>
<proteinExistence type="predicted"/>
<dbReference type="Gene3D" id="1.10.150.130">
    <property type="match status" value="1"/>
</dbReference>
<sequence>MSFLIWRYLNDDVFKKKRPLTQRDYRKHLDAIKLKFGDLSLKAMASPTMTDHLYKWRDKLAEASPRQADYAMSVLSLLLGWGVKRGLLTFNRAAGIEDVYRADRSEKTWSQEQEAAFLAVASPSIARGFLLAVETGLSPEDVYVIPWSAVQGNVLVGRRLKTGVPFAVPISPKLRRMLDESPRGDSVTILTKEDGFPFDPKGNGFRSLFRGYRVAAGIEDRTHKDLRGTFITRRRAMGWTAEETALCSGHPIAGEKGAQGAYVDRIIVAKANAERLWSRWYGPEQEQKLQTGLQTGAAQGGLSL</sequence>
<reference evidence="3 4" key="1">
    <citation type="submission" date="2014-12" db="EMBL/GenBank/DDBJ databases">
        <title>Genome sequencing of Brevundimonas nasdae TPW30.</title>
        <authorList>
            <person name="Tan P.W."/>
            <person name="Chan K.-G."/>
        </authorList>
    </citation>
    <scope>NUCLEOTIDE SEQUENCE [LARGE SCALE GENOMIC DNA]</scope>
    <source>
        <strain evidence="3 4">TPW30</strain>
    </source>
</reference>
<dbReference type="EMBL" id="JWSY01000025">
    <property type="protein sequence ID" value="KIC56054.1"/>
    <property type="molecule type" value="Genomic_DNA"/>
</dbReference>
<dbReference type="InterPro" id="IPR013762">
    <property type="entry name" value="Integrase-like_cat_sf"/>
</dbReference>
<keyword evidence="2" id="KW-0233">DNA recombination</keyword>
<protein>
    <recommendedName>
        <fullName evidence="5">Core-binding (CB) domain-containing protein</fullName>
    </recommendedName>
</protein>
<comment type="caution">
    <text evidence="3">The sequence shown here is derived from an EMBL/GenBank/DDBJ whole genome shotgun (WGS) entry which is preliminary data.</text>
</comment>
<dbReference type="AlphaFoldDB" id="A0A0B4C4T8"/>
<dbReference type="SUPFAM" id="SSF56349">
    <property type="entry name" value="DNA breaking-rejoining enzymes"/>
    <property type="match status" value="1"/>
</dbReference>
<dbReference type="GO" id="GO:0006310">
    <property type="term" value="P:DNA recombination"/>
    <property type="evidence" value="ECO:0007669"/>
    <property type="project" value="UniProtKB-KW"/>
</dbReference>
<gene>
    <name evidence="3" type="ORF">RM53_13715</name>
</gene>
<evidence type="ECO:0000256" key="2">
    <source>
        <dbReference type="ARBA" id="ARBA00023172"/>
    </source>
</evidence>
<evidence type="ECO:0000313" key="3">
    <source>
        <dbReference type="EMBL" id="KIC56054.1"/>
    </source>
</evidence>
<organism evidence="3 4">
    <name type="scientific">Brevundimonas nasdae</name>
    <dbReference type="NCBI Taxonomy" id="172043"/>
    <lineage>
        <taxon>Bacteria</taxon>
        <taxon>Pseudomonadati</taxon>
        <taxon>Pseudomonadota</taxon>
        <taxon>Alphaproteobacteria</taxon>
        <taxon>Caulobacterales</taxon>
        <taxon>Caulobacteraceae</taxon>
        <taxon>Brevundimonas</taxon>
    </lineage>
</organism>
<dbReference type="InterPro" id="IPR010998">
    <property type="entry name" value="Integrase_recombinase_N"/>
</dbReference>
<dbReference type="Gene3D" id="1.10.443.10">
    <property type="entry name" value="Intergrase catalytic core"/>
    <property type="match status" value="1"/>
</dbReference>
<dbReference type="STRING" id="172043.RM53_13715"/>
<dbReference type="InterPro" id="IPR011010">
    <property type="entry name" value="DNA_brk_join_enz"/>
</dbReference>
<accession>A0A0B4C4T8</accession>
<keyword evidence="1" id="KW-0238">DNA-binding</keyword>
<dbReference type="GO" id="GO:0003677">
    <property type="term" value="F:DNA binding"/>
    <property type="evidence" value="ECO:0007669"/>
    <property type="project" value="UniProtKB-KW"/>
</dbReference>
<dbReference type="Proteomes" id="UP000031166">
    <property type="component" value="Unassembled WGS sequence"/>
</dbReference>
<dbReference type="RefSeq" id="WP_039247597.1">
    <property type="nucleotide sequence ID" value="NZ_JWSY01000025.1"/>
</dbReference>
<name>A0A0B4C4T8_9CAUL</name>